<evidence type="ECO:0000313" key="1">
    <source>
        <dbReference type="EMBL" id="JAH22870.1"/>
    </source>
</evidence>
<proteinExistence type="predicted"/>
<name>A0A0E9R333_ANGAN</name>
<organism evidence="1">
    <name type="scientific">Anguilla anguilla</name>
    <name type="common">European freshwater eel</name>
    <name type="synonym">Muraena anguilla</name>
    <dbReference type="NCBI Taxonomy" id="7936"/>
    <lineage>
        <taxon>Eukaryota</taxon>
        <taxon>Metazoa</taxon>
        <taxon>Chordata</taxon>
        <taxon>Craniata</taxon>
        <taxon>Vertebrata</taxon>
        <taxon>Euteleostomi</taxon>
        <taxon>Actinopterygii</taxon>
        <taxon>Neopterygii</taxon>
        <taxon>Teleostei</taxon>
        <taxon>Anguilliformes</taxon>
        <taxon>Anguillidae</taxon>
        <taxon>Anguilla</taxon>
    </lineage>
</organism>
<dbReference type="EMBL" id="GBXM01085707">
    <property type="protein sequence ID" value="JAH22870.1"/>
    <property type="molecule type" value="Transcribed_RNA"/>
</dbReference>
<sequence length="40" mass="4444">MAVTQETAIPMLSKIWNRLDGNLFSKALDRQYSVFGADGV</sequence>
<reference evidence="1" key="1">
    <citation type="submission" date="2014-11" db="EMBL/GenBank/DDBJ databases">
        <authorList>
            <person name="Amaro Gonzalez C."/>
        </authorList>
    </citation>
    <scope>NUCLEOTIDE SEQUENCE</scope>
</reference>
<reference evidence="1" key="2">
    <citation type="journal article" date="2015" name="Fish Shellfish Immunol.">
        <title>Early steps in the European eel (Anguilla anguilla)-Vibrio vulnificus interaction in the gills: Role of the RtxA13 toxin.</title>
        <authorList>
            <person name="Callol A."/>
            <person name="Pajuelo D."/>
            <person name="Ebbesson L."/>
            <person name="Teles M."/>
            <person name="MacKenzie S."/>
            <person name="Amaro C."/>
        </authorList>
    </citation>
    <scope>NUCLEOTIDE SEQUENCE</scope>
</reference>
<accession>A0A0E9R333</accession>
<dbReference type="AlphaFoldDB" id="A0A0E9R333"/>
<protein>
    <submittedName>
        <fullName evidence="1">Uncharacterized protein</fullName>
    </submittedName>
</protein>